<feature type="region of interest" description="Disordered" evidence="1">
    <location>
        <begin position="149"/>
        <end position="187"/>
    </location>
</feature>
<feature type="compositionally biased region" description="Low complexity" evidence="1">
    <location>
        <begin position="162"/>
        <end position="173"/>
    </location>
</feature>
<dbReference type="AlphaFoldDB" id="B5EW37"/>
<dbReference type="Proteomes" id="UP000001857">
    <property type="component" value="Plasmid pMJ100"/>
</dbReference>
<dbReference type="HOGENOM" id="CLU_801547_0_0_6"/>
<gene>
    <name evidence="2" type="ordered locus">VFMJ11_B0094</name>
</gene>
<reference evidence="3" key="1">
    <citation type="submission" date="2008-08" db="EMBL/GenBank/DDBJ databases">
        <title>Complete sequence of Vibrio fischeri strain MJ11.</title>
        <authorList>
            <person name="Mandel M.J."/>
            <person name="Stabb E.V."/>
            <person name="Ruby E.G."/>
            <person name="Ferriera S."/>
            <person name="Johnson J."/>
            <person name="Kravitz S."/>
            <person name="Beeson K."/>
            <person name="Sutton G."/>
            <person name="Rogers Y.-H."/>
            <person name="Friedman R."/>
            <person name="Frazier M."/>
            <person name="Venter J.C."/>
        </authorList>
    </citation>
    <scope>NUCLEOTIDE SEQUENCE [LARGE SCALE GENOMIC DNA]</scope>
    <source>
        <strain evidence="3">MJ11</strain>
        <plasmid evidence="3">Plasmid pMJ100</plasmid>
    </source>
</reference>
<evidence type="ECO:0000256" key="1">
    <source>
        <dbReference type="SAM" id="MobiDB-lite"/>
    </source>
</evidence>
<reference evidence="2 3" key="2">
    <citation type="journal article" date="2009" name="Nature">
        <title>A single regulatory gene is sufficient to alter bacterial host range.</title>
        <authorList>
            <person name="Mandel M.J."/>
            <person name="Wollenberg M.S."/>
            <person name="Stabb E.V."/>
            <person name="Visick K.L."/>
            <person name="Ruby E.G."/>
        </authorList>
    </citation>
    <scope>NUCLEOTIDE SEQUENCE [LARGE SCALE GENOMIC DNA]</scope>
    <source>
        <strain evidence="2 3">MJ11</strain>
        <plasmid evidence="3">Plasmid pMJ100</plasmid>
    </source>
</reference>
<keyword evidence="2" id="KW-0614">Plasmid</keyword>
<dbReference type="EMBL" id="CP001134">
    <property type="protein sequence ID" value="ACH64683.1"/>
    <property type="molecule type" value="Genomic_DNA"/>
</dbReference>
<dbReference type="RefSeq" id="WP_012534466.1">
    <property type="nucleotide sequence ID" value="NC_011185.1"/>
</dbReference>
<evidence type="ECO:0000313" key="3">
    <source>
        <dbReference type="Proteomes" id="UP000001857"/>
    </source>
</evidence>
<protein>
    <submittedName>
        <fullName evidence="2">Uncharacterized protein</fullName>
    </submittedName>
</protein>
<organism evidence="2 3">
    <name type="scientific">Aliivibrio fischeri (strain MJ11)</name>
    <name type="common">Vibrio fischeri</name>
    <dbReference type="NCBI Taxonomy" id="388396"/>
    <lineage>
        <taxon>Bacteria</taxon>
        <taxon>Pseudomonadati</taxon>
        <taxon>Pseudomonadota</taxon>
        <taxon>Gammaproteobacteria</taxon>
        <taxon>Vibrionales</taxon>
        <taxon>Vibrionaceae</taxon>
        <taxon>Aliivibrio</taxon>
    </lineage>
</organism>
<name>B5EW37_ALIFM</name>
<geneLocation type="plasmid" evidence="2 3">
    <name>pMJ100</name>
</geneLocation>
<proteinExistence type="predicted"/>
<evidence type="ECO:0000313" key="2">
    <source>
        <dbReference type="EMBL" id="ACH64683.1"/>
    </source>
</evidence>
<accession>B5EW37</accession>
<dbReference type="KEGG" id="vfm:VFMJ11_B0094"/>
<sequence>MNTNATWPQQGFRSAIEFRDCSIEKLIQLNEARQSEAKTIYTTFKSALSEQPKNQLNYNYHTLDKQGNDSFYMRMESDKKLDYCSGEFAEKPILKTSYLESEITPKIEGINVKTAQQYIDELHKEMEKIQAEIDLELAALNLNKANTKETLEQSDELNTKQSTTSENSPSTTNIQNEQKSGPPPTIGQLIAGAIQSARNKKEHKSKSSSFTNESIPEQCLKLKNLVTQITESTSGDLTEKSVMLKNSLLKLNQSIMSEVKQGFLMNKGVTVDHIKKLQKDLEYVQPLVDYLNEKAPQLNKIFNNSGLDISTEAITQKLKDITQQVKQSLTTIISALSKNDSGLGIK</sequence>